<dbReference type="SUPFAM" id="SSF51182">
    <property type="entry name" value="RmlC-like cupins"/>
    <property type="match status" value="1"/>
</dbReference>
<dbReference type="PANTHER" id="PTHR10309:SF0">
    <property type="entry name" value="MANNOSE-6-PHOSPHATE ISOMERASE"/>
    <property type="match status" value="1"/>
</dbReference>
<organism evidence="10 11">
    <name type="scientific">Corynebacterium frankenforstense DSM 45800</name>
    <dbReference type="NCBI Taxonomy" id="1437875"/>
    <lineage>
        <taxon>Bacteria</taxon>
        <taxon>Bacillati</taxon>
        <taxon>Actinomycetota</taxon>
        <taxon>Actinomycetes</taxon>
        <taxon>Mycobacteriales</taxon>
        <taxon>Corynebacteriaceae</taxon>
        <taxon>Corynebacterium</taxon>
    </lineage>
</organism>
<dbReference type="InterPro" id="IPR001250">
    <property type="entry name" value="Man6P_Isoase-1"/>
</dbReference>
<evidence type="ECO:0000256" key="5">
    <source>
        <dbReference type="ARBA" id="ARBA00022833"/>
    </source>
</evidence>
<protein>
    <recommendedName>
        <fullName evidence="3">mannose-6-phosphate isomerase</fullName>
        <ecNumber evidence="3">5.3.1.8</ecNumber>
    </recommendedName>
</protein>
<evidence type="ECO:0000256" key="1">
    <source>
        <dbReference type="ARBA" id="ARBA00000757"/>
    </source>
</evidence>
<keyword evidence="4 8" id="KW-0479">Metal-binding</keyword>
<dbReference type="STRING" id="1437875.CFRA_02980"/>
<dbReference type="GO" id="GO:0009298">
    <property type="term" value="P:GDP-mannose biosynthetic process"/>
    <property type="evidence" value="ECO:0007669"/>
    <property type="project" value="InterPro"/>
</dbReference>
<evidence type="ECO:0000259" key="9">
    <source>
        <dbReference type="Pfam" id="PF20511"/>
    </source>
</evidence>
<feature type="binding site" evidence="8">
    <location>
        <position position="95"/>
    </location>
    <ligand>
        <name>Zn(2+)</name>
        <dbReference type="ChEBI" id="CHEBI:29105"/>
    </ligand>
</feature>
<gene>
    <name evidence="10" type="ORF">CFRA_02980</name>
</gene>
<evidence type="ECO:0000256" key="8">
    <source>
        <dbReference type="PIRSR" id="PIRSR001480-2"/>
    </source>
</evidence>
<evidence type="ECO:0000313" key="10">
    <source>
        <dbReference type="EMBL" id="APT88410.1"/>
    </source>
</evidence>
<evidence type="ECO:0000256" key="4">
    <source>
        <dbReference type="ARBA" id="ARBA00022723"/>
    </source>
</evidence>
<evidence type="ECO:0000256" key="7">
    <source>
        <dbReference type="PIRSR" id="PIRSR001480-1"/>
    </source>
</evidence>
<dbReference type="InterPro" id="IPR011051">
    <property type="entry name" value="RmlC_Cupin_sf"/>
</dbReference>
<dbReference type="Gene3D" id="1.10.441.10">
    <property type="entry name" value="Phosphomannose Isomerase, domain 2"/>
    <property type="match status" value="1"/>
</dbReference>
<dbReference type="GO" id="GO:0005975">
    <property type="term" value="P:carbohydrate metabolic process"/>
    <property type="evidence" value="ECO:0007669"/>
    <property type="project" value="InterPro"/>
</dbReference>
<dbReference type="CDD" id="cd07011">
    <property type="entry name" value="cupin_PMI_type_I_N"/>
    <property type="match status" value="1"/>
</dbReference>
<comment type="catalytic activity">
    <reaction evidence="1">
        <text>D-mannose 6-phosphate = D-fructose 6-phosphate</text>
        <dbReference type="Rhea" id="RHEA:12356"/>
        <dbReference type="ChEBI" id="CHEBI:58735"/>
        <dbReference type="ChEBI" id="CHEBI:61527"/>
        <dbReference type="EC" id="5.3.1.8"/>
    </reaction>
</comment>
<dbReference type="PIRSF" id="PIRSF001480">
    <property type="entry name" value="Mannose-6-phosphate_isomerase"/>
    <property type="match status" value="1"/>
</dbReference>
<dbReference type="PRINTS" id="PR00714">
    <property type="entry name" value="MAN6PISMRASE"/>
</dbReference>
<feature type="binding site" evidence="8">
    <location>
        <position position="132"/>
    </location>
    <ligand>
        <name>Zn(2+)</name>
        <dbReference type="ChEBI" id="CHEBI:29105"/>
    </ligand>
</feature>
<evidence type="ECO:0000256" key="6">
    <source>
        <dbReference type="ARBA" id="ARBA00023235"/>
    </source>
</evidence>
<evidence type="ECO:0000256" key="3">
    <source>
        <dbReference type="ARBA" id="ARBA00011956"/>
    </source>
</evidence>
<keyword evidence="11" id="KW-1185">Reference proteome</keyword>
<reference evidence="10 11" key="1">
    <citation type="submission" date="2014-08" db="EMBL/GenBank/DDBJ databases">
        <title>Complete genome sequence of Corynebacterium frankenforstense ST18(T) (=DSM 45800(T)), isolated from raw cow milk.</title>
        <authorList>
            <person name="Ruckert C."/>
            <person name="Albersmeier A."/>
            <person name="Winkler A."/>
            <person name="Lipski A."/>
            <person name="Kalinowski J."/>
        </authorList>
    </citation>
    <scope>NUCLEOTIDE SEQUENCE [LARGE SCALE GENOMIC DNA]</scope>
    <source>
        <strain evidence="10 11">ST18</strain>
    </source>
</reference>
<dbReference type="GO" id="GO:0004476">
    <property type="term" value="F:mannose-6-phosphate isomerase activity"/>
    <property type="evidence" value="ECO:0007669"/>
    <property type="project" value="UniProtKB-EC"/>
</dbReference>
<feature type="domain" description="Phosphomannose isomerase type I catalytic" evidence="9">
    <location>
        <begin position="4"/>
        <end position="149"/>
    </location>
</feature>
<dbReference type="Pfam" id="PF20511">
    <property type="entry name" value="PMI_typeI_cat"/>
    <property type="match status" value="1"/>
</dbReference>
<dbReference type="Proteomes" id="UP000185434">
    <property type="component" value="Chromosome"/>
</dbReference>
<dbReference type="PANTHER" id="PTHR10309">
    <property type="entry name" value="MANNOSE-6-PHOSPHATE ISOMERASE"/>
    <property type="match status" value="1"/>
</dbReference>
<evidence type="ECO:0000313" key="11">
    <source>
        <dbReference type="Proteomes" id="UP000185434"/>
    </source>
</evidence>
<dbReference type="GO" id="GO:0008270">
    <property type="term" value="F:zinc ion binding"/>
    <property type="evidence" value="ECO:0007669"/>
    <property type="project" value="InterPro"/>
</dbReference>
<proteinExistence type="inferred from homology"/>
<dbReference type="NCBIfam" id="TIGR00218">
    <property type="entry name" value="manA"/>
    <property type="match status" value="1"/>
</dbReference>
<dbReference type="GO" id="GO:0005829">
    <property type="term" value="C:cytosol"/>
    <property type="evidence" value="ECO:0007669"/>
    <property type="project" value="TreeGrafter"/>
</dbReference>
<dbReference type="OrthoDB" id="9792649at2"/>
<dbReference type="EC" id="5.3.1.8" evidence="3"/>
<dbReference type="AlphaFoldDB" id="A0A1L7CRD7"/>
<dbReference type="KEGG" id="cfk:CFRA_02980"/>
<dbReference type="InterPro" id="IPR016305">
    <property type="entry name" value="Mannose-6-P_Isomerase"/>
</dbReference>
<sequence>MDLLNGTIRAYPWGSRTLLPALCGRQVPSERPEAELWYGAHPASPSELAGSGTLLDAAVAADPRATLGGRVADAHDGQLPFLVKILAADQPLSLQAHPSPEQAEAGFARENAAGVPVDAPNRNYRDAHHKPEIMIALTEFRAMAGFRPVEATRELFAELDCPECDRYLTMLDPGPDGETDLRGLFTTWITIPGETRRELIDAIVARARVRGRRDDWIGDVLRTVVDLNQRYPGDVGVLGALLLNHVTLRPGEAIYLDAGQLHAYVQGMGVEIQANSDNVLRGGLTSKYVDVPELVRVLDFTPLADPRVVPVPSEEGPAGSVDYPVPVSDFVITVGHPPADGWRIDQDAPAILLCTNGHLEVADKKLSAGDALWLAAEDPEVTVTGPGQLVWVRC</sequence>
<feature type="active site" evidence="7">
    <location>
        <position position="281"/>
    </location>
</feature>
<comment type="similarity">
    <text evidence="2">Belongs to the mannose-6-phosphate isomerase type 1 family.</text>
</comment>
<keyword evidence="5 8" id="KW-0862">Zinc</keyword>
<accession>A0A1L7CRD7</accession>
<keyword evidence="6 10" id="KW-0413">Isomerase</keyword>
<name>A0A1L7CRD7_9CORY</name>
<dbReference type="InterPro" id="IPR046457">
    <property type="entry name" value="PMI_typeI_cat"/>
</dbReference>
<comment type="cofactor">
    <cofactor evidence="8">
        <name>Zn(2+)</name>
        <dbReference type="ChEBI" id="CHEBI:29105"/>
    </cofactor>
    <text evidence="8">Binds 1 zinc ion per subunit.</text>
</comment>
<feature type="binding site" evidence="8">
    <location>
        <position position="262"/>
    </location>
    <ligand>
        <name>Zn(2+)</name>
        <dbReference type="ChEBI" id="CHEBI:29105"/>
    </ligand>
</feature>
<dbReference type="EMBL" id="CP009247">
    <property type="protein sequence ID" value="APT88410.1"/>
    <property type="molecule type" value="Genomic_DNA"/>
</dbReference>
<dbReference type="Gene3D" id="2.60.120.10">
    <property type="entry name" value="Jelly Rolls"/>
    <property type="match status" value="2"/>
</dbReference>
<dbReference type="RefSeq" id="WP_075663388.1">
    <property type="nucleotide sequence ID" value="NZ_CP009247.1"/>
</dbReference>
<dbReference type="InterPro" id="IPR014710">
    <property type="entry name" value="RmlC-like_jellyroll"/>
</dbReference>
<feature type="binding site" evidence="8">
    <location>
        <position position="97"/>
    </location>
    <ligand>
        <name>Zn(2+)</name>
        <dbReference type="ChEBI" id="CHEBI:29105"/>
    </ligand>
</feature>
<evidence type="ECO:0000256" key="2">
    <source>
        <dbReference type="ARBA" id="ARBA00010772"/>
    </source>
</evidence>